<comment type="caution">
    <text evidence="2">The sequence shown here is derived from an EMBL/GenBank/DDBJ whole genome shotgun (WGS) entry which is preliminary data.</text>
</comment>
<organism evidence="2 4">
    <name type="scientific">Clostridium tepidum</name>
    <dbReference type="NCBI Taxonomy" id="1962263"/>
    <lineage>
        <taxon>Bacteria</taxon>
        <taxon>Bacillati</taxon>
        <taxon>Bacillota</taxon>
        <taxon>Clostridia</taxon>
        <taxon>Eubacteriales</taxon>
        <taxon>Clostridiaceae</taxon>
        <taxon>Clostridium</taxon>
    </lineage>
</organism>
<dbReference type="Proteomes" id="UP000190256">
    <property type="component" value="Unassembled WGS sequence"/>
</dbReference>
<dbReference type="EMBL" id="MRAE01000008">
    <property type="protein sequence ID" value="OOO68471.1"/>
    <property type="molecule type" value="Genomic_DNA"/>
</dbReference>
<reference evidence="1 3" key="1">
    <citation type="submission" date="2016-12" db="EMBL/GenBank/DDBJ databases">
        <title>Clostridium tepidum sp. nov., a close relative of Clostridium sporogenes and Clostridium botulinum Group I.</title>
        <authorList>
            <person name="Dobritsa A.P."/>
            <person name="Kutumbaka K."/>
            <person name="Werner K."/>
            <person name="Samadpour M."/>
        </authorList>
    </citation>
    <scope>NUCLEOTIDE SEQUENCE [LARGE SCALE GENOMIC DNA]</scope>
    <source>
        <strain evidence="1 3">PE</strain>
    </source>
</reference>
<dbReference type="InterPro" id="IPR017587">
    <property type="entry name" value="YqeC"/>
</dbReference>
<evidence type="ECO:0000313" key="3">
    <source>
        <dbReference type="Proteomes" id="UP000190206"/>
    </source>
</evidence>
<dbReference type="EMBL" id="MRAD01000001">
    <property type="protein sequence ID" value="OOO63750.1"/>
    <property type="molecule type" value="Genomic_DNA"/>
</dbReference>
<protein>
    <submittedName>
        <fullName evidence="2">Hydroxylase</fullName>
    </submittedName>
</protein>
<gene>
    <name evidence="1" type="ORF">BS637_01620</name>
    <name evidence="2" type="ORF">BS638_04840</name>
</gene>
<dbReference type="Pfam" id="PF19842">
    <property type="entry name" value="YqeC"/>
    <property type="match status" value="1"/>
</dbReference>
<evidence type="ECO:0000313" key="4">
    <source>
        <dbReference type="Proteomes" id="UP000190256"/>
    </source>
</evidence>
<sequence>MLISNILNLKRGSVISIVGAGGKTSLMFNLSEELRNNNKVLLTTTTKIYNPNKIYYDFMCIGEKNCYIYDHLKPNGVYVYGKYINNDNKLIGFGKNFLDKKFKHFDYSLIEADGSKKKPIKGWKDDEPVICKNTNKTIGVLDISCINKIVNDFNVHRVSYFLKITNGKLGKKISIPMISSLITHPLGLFKDSLGEKILFINKVENQQDAFLSYELIEHILNISNLFIDKIVIGSLKEKKYDLISF</sequence>
<proteinExistence type="predicted"/>
<dbReference type="Proteomes" id="UP000190206">
    <property type="component" value="Unassembled WGS sequence"/>
</dbReference>
<accession>A0A1S9IDT2</accession>
<reference evidence="2 4" key="2">
    <citation type="submission" date="2016-12" db="EMBL/GenBank/DDBJ databases">
        <title>Clostridium tepidum sp. nov., a close relative of Clostridium sporogenes and Clostridium botulinum Group I.</title>
        <authorList>
            <person name="Dobritsa A.P."/>
            <person name="Kutumbaka K.K."/>
            <person name="Werner K."/>
            <person name="Wiedmann M."/>
            <person name="Asmus A."/>
            <person name="Samadpour M."/>
        </authorList>
    </citation>
    <scope>NUCLEOTIDE SEQUENCE [LARGE SCALE GENOMIC DNA]</scope>
    <source>
        <strain evidence="2 4">IEH 97212</strain>
    </source>
</reference>
<dbReference type="OrthoDB" id="368187at2"/>
<dbReference type="RefSeq" id="WP_078022762.1">
    <property type="nucleotide sequence ID" value="NZ_JADPGM010000012.1"/>
</dbReference>
<dbReference type="STRING" id="1962263.BS637_01620"/>
<keyword evidence="3" id="KW-1185">Reference proteome</keyword>
<name>A0A1S9IDT2_9CLOT</name>
<dbReference type="AlphaFoldDB" id="A0A1S9IDT2"/>
<dbReference type="NCBIfam" id="TIGR03172">
    <property type="entry name" value="selenium cofactor biosynthesis protein YqeC"/>
    <property type="match status" value="1"/>
</dbReference>
<evidence type="ECO:0000313" key="2">
    <source>
        <dbReference type="EMBL" id="OOO68471.1"/>
    </source>
</evidence>
<evidence type="ECO:0000313" key="1">
    <source>
        <dbReference type="EMBL" id="OOO63750.1"/>
    </source>
</evidence>